<feature type="transmembrane region" description="Helical" evidence="1">
    <location>
        <begin position="219"/>
        <end position="241"/>
    </location>
</feature>
<comment type="caution">
    <text evidence="3">The sequence shown here is derived from an EMBL/GenBank/DDBJ whole genome shotgun (WGS) entry which is preliminary data.</text>
</comment>
<feature type="transmembrane region" description="Helical" evidence="1">
    <location>
        <begin position="101"/>
        <end position="122"/>
    </location>
</feature>
<feature type="transmembrane region" description="Helical" evidence="1">
    <location>
        <begin position="134"/>
        <end position="155"/>
    </location>
</feature>
<gene>
    <name evidence="3" type="ORF">EDB81DRAFT_773952</name>
</gene>
<evidence type="ECO:0000313" key="4">
    <source>
        <dbReference type="Proteomes" id="UP000738349"/>
    </source>
</evidence>
<reference evidence="3" key="1">
    <citation type="journal article" date="2021" name="Nat. Commun.">
        <title>Genetic determinants of endophytism in the Arabidopsis root mycobiome.</title>
        <authorList>
            <person name="Mesny F."/>
            <person name="Miyauchi S."/>
            <person name="Thiergart T."/>
            <person name="Pickel B."/>
            <person name="Atanasova L."/>
            <person name="Karlsson M."/>
            <person name="Huettel B."/>
            <person name="Barry K.W."/>
            <person name="Haridas S."/>
            <person name="Chen C."/>
            <person name="Bauer D."/>
            <person name="Andreopoulos W."/>
            <person name="Pangilinan J."/>
            <person name="LaButti K."/>
            <person name="Riley R."/>
            <person name="Lipzen A."/>
            <person name="Clum A."/>
            <person name="Drula E."/>
            <person name="Henrissat B."/>
            <person name="Kohler A."/>
            <person name="Grigoriev I.V."/>
            <person name="Martin F.M."/>
            <person name="Hacquard S."/>
        </authorList>
    </citation>
    <scope>NUCLEOTIDE SEQUENCE</scope>
    <source>
        <strain evidence="3">MPI-CAGE-AT-0147</strain>
    </source>
</reference>
<evidence type="ECO:0000313" key="3">
    <source>
        <dbReference type="EMBL" id="KAH7177065.1"/>
    </source>
</evidence>
<accession>A0A9P9FUT9</accession>
<keyword evidence="2" id="KW-0732">Signal</keyword>
<sequence length="407" mass="45858">MVIKLLIATAVFAATTVAYQSNEYGGVGPNVLCVYPLSGLYTPFQRILFYLLLSYGVLGRGQPWLVAGALASAMSYSGAAAIHSILLVKISSRPYDIDLDIYGVFAITSTGFMLAWPLLTLSTTMRRINKEVRIVIFLWTFLMLLSAILAVSTIYAKEKVVVAPDCLPHEEALALAISVFQIKNCTYACFKNEHQPFRSPPSILAWANNTDAASAISGVFVPTAAASLSTVLIVGFIDLIWIRRGDGRRVSDYIIPSPSPVLKKFELGWLVCWLLRRLRRLPSATMSSCGPQNRDRHYIKTTTQYFVIFIWFSIFIINTSLNEYRFRHFPKNEEEYEVGQWAPWVSVLLVVAAQIISHFSKNMWRKKKCDEEICGLGPIRSSTGQWCQLQETRCKTSSSRFKRRNSF</sequence>
<keyword evidence="1" id="KW-0472">Membrane</keyword>
<proteinExistence type="predicted"/>
<organism evidence="3 4">
    <name type="scientific">Dactylonectria macrodidyma</name>
    <dbReference type="NCBI Taxonomy" id="307937"/>
    <lineage>
        <taxon>Eukaryota</taxon>
        <taxon>Fungi</taxon>
        <taxon>Dikarya</taxon>
        <taxon>Ascomycota</taxon>
        <taxon>Pezizomycotina</taxon>
        <taxon>Sordariomycetes</taxon>
        <taxon>Hypocreomycetidae</taxon>
        <taxon>Hypocreales</taxon>
        <taxon>Nectriaceae</taxon>
        <taxon>Dactylonectria</taxon>
    </lineage>
</organism>
<feature type="signal peptide" evidence="2">
    <location>
        <begin position="1"/>
        <end position="18"/>
    </location>
</feature>
<dbReference type="Proteomes" id="UP000738349">
    <property type="component" value="Unassembled WGS sequence"/>
</dbReference>
<name>A0A9P9FUT9_9HYPO</name>
<dbReference type="EMBL" id="JAGMUV010000001">
    <property type="protein sequence ID" value="KAH7177065.1"/>
    <property type="molecule type" value="Genomic_DNA"/>
</dbReference>
<protein>
    <submittedName>
        <fullName evidence="3">Uncharacterized protein</fullName>
    </submittedName>
</protein>
<feature type="transmembrane region" description="Helical" evidence="1">
    <location>
        <begin position="34"/>
        <end position="53"/>
    </location>
</feature>
<evidence type="ECO:0000256" key="1">
    <source>
        <dbReference type="SAM" id="Phobius"/>
    </source>
</evidence>
<feature type="transmembrane region" description="Helical" evidence="1">
    <location>
        <begin position="65"/>
        <end position="86"/>
    </location>
</feature>
<keyword evidence="1" id="KW-1133">Transmembrane helix</keyword>
<feature type="transmembrane region" description="Helical" evidence="1">
    <location>
        <begin position="303"/>
        <end position="321"/>
    </location>
</feature>
<keyword evidence="4" id="KW-1185">Reference proteome</keyword>
<dbReference type="AlphaFoldDB" id="A0A9P9FUT9"/>
<feature type="transmembrane region" description="Helical" evidence="1">
    <location>
        <begin position="341"/>
        <end position="359"/>
    </location>
</feature>
<keyword evidence="1" id="KW-0812">Transmembrane</keyword>
<feature type="chain" id="PRO_5040494964" evidence="2">
    <location>
        <begin position="19"/>
        <end position="407"/>
    </location>
</feature>
<evidence type="ECO:0000256" key="2">
    <source>
        <dbReference type="SAM" id="SignalP"/>
    </source>
</evidence>
<dbReference type="OrthoDB" id="3021074at2759"/>